<accession>A0A6B0TAQ3</accession>
<dbReference type="InterPro" id="IPR050855">
    <property type="entry name" value="NDM-1-like"/>
</dbReference>
<dbReference type="Proteomes" id="UP000466535">
    <property type="component" value="Unassembled WGS sequence"/>
</dbReference>
<feature type="domain" description="Metallo-beta-lactamase" evidence="1">
    <location>
        <begin position="26"/>
        <end position="243"/>
    </location>
</feature>
<comment type="caution">
    <text evidence="2">The sequence shown here is derived from an EMBL/GenBank/DDBJ whole genome shotgun (WGS) entry which is preliminary data.</text>
</comment>
<proteinExistence type="predicted"/>
<dbReference type="InterPro" id="IPR001279">
    <property type="entry name" value="Metallo-B-lactamas"/>
</dbReference>
<gene>
    <name evidence="2" type="ORF">GRX03_12805</name>
</gene>
<evidence type="ECO:0000313" key="2">
    <source>
        <dbReference type="EMBL" id="MXR52482.1"/>
    </source>
</evidence>
<dbReference type="PANTHER" id="PTHR42951">
    <property type="entry name" value="METALLO-BETA-LACTAMASE DOMAIN-CONTAINING"/>
    <property type="match status" value="1"/>
</dbReference>
<keyword evidence="2" id="KW-0378">Hydrolase</keyword>
<evidence type="ECO:0000313" key="3">
    <source>
        <dbReference type="Proteomes" id="UP000466535"/>
    </source>
</evidence>
<dbReference type="SUPFAM" id="SSF56281">
    <property type="entry name" value="Metallo-hydrolase/oxidoreductase"/>
    <property type="match status" value="1"/>
</dbReference>
<dbReference type="SMART" id="SM00849">
    <property type="entry name" value="Lactamase_B"/>
    <property type="match status" value="1"/>
</dbReference>
<dbReference type="RefSeq" id="WP_159764617.1">
    <property type="nucleotide sequence ID" value="NZ_WUUT01000005.1"/>
</dbReference>
<evidence type="ECO:0000259" key="1">
    <source>
        <dbReference type="SMART" id="SM00849"/>
    </source>
</evidence>
<dbReference type="AlphaFoldDB" id="A0A6B0TAQ3"/>
<dbReference type="EMBL" id="WUUT01000005">
    <property type="protein sequence ID" value="MXR52482.1"/>
    <property type="molecule type" value="Genomic_DNA"/>
</dbReference>
<protein>
    <submittedName>
        <fullName evidence="2">MBL fold metallo-hydrolase</fullName>
    </submittedName>
</protein>
<organism evidence="2 3">
    <name type="scientific">Halovenus carboxidivorans</name>
    <dbReference type="NCBI Taxonomy" id="2692199"/>
    <lineage>
        <taxon>Archaea</taxon>
        <taxon>Methanobacteriati</taxon>
        <taxon>Methanobacteriota</taxon>
        <taxon>Stenosarchaea group</taxon>
        <taxon>Halobacteria</taxon>
        <taxon>Halobacteriales</taxon>
        <taxon>Haloarculaceae</taxon>
        <taxon>Halovenus</taxon>
    </lineage>
</organism>
<dbReference type="GO" id="GO:0016787">
    <property type="term" value="F:hydrolase activity"/>
    <property type="evidence" value="ECO:0007669"/>
    <property type="project" value="UniProtKB-KW"/>
</dbReference>
<dbReference type="Pfam" id="PF00753">
    <property type="entry name" value="Lactamase_B"/>
    <property type="match status" value="1"/>
</dbReference>
<reference evidence="2 3" key="1">
    <citation type="submission" date="2019-12" db="EMBL/GenBank/DDBJ databases">
        <title>Isolation and characterization of three novel carbon monoxide-oxidizing members of Halobacteria from salione crusts and soils.</title>
        <authorList>
            <person name="Myers M.R."/>
            <person name="King G.M."/>
        </authorList>
    </citation>
    <scope>NUCLEOTIDE SEQUENCE [LARGE SCALE GENOMIC DNA]</scope>
    <source>
        <strain evidence="2 3">WSH3</strain>
    </source>
</reference>
<name>A0A6B0TAQ3_9EURY</name>
<dbReference type="OrthoDB" id="205181at2157"/>
<keyword evidence="3" id="KW-1185">Reference proteome</keyword>
<dbReference type="InterPro" id="IPR036866">
    <property type="entry name" value="RibonucZ/Hydroxyglut_hydro"/>
</dbReference>
<sequence>MDSPSTSQSQTEIHRIEIGVDWPPGHVAAYLIDADEPILVDAGMDGEESATEFEAGLSEAGYTLADIDHLVLTHPHVDHIGQVNAVREAGSPTVYAPVGARARLSRDVDDLGATVRRHASRAGLRGEMLDTVVEQSVNSLERNRTLLDPDTVDVWIEDGDEVPVGGVTFRAIHTPGHQADHLCYDVDIDGEQILFSGDILLEPFRSVMIHTGLDTGVEDAVEAFFTALDRLDSLGPRRVFPGHGPTHDRLHETATRSRENIEEMLAGARAVVADGGTTVLELAQKRSGDRNFHYVLPEVYSALSHLEAEGEVQSRVEDGISYYFVD</sequence>
<dbReference type="Gene3D" id="3.60.15.10">
    <property type="entry name" value="Ribonuclease Z/Hydroxyacylglutathione hydrolase-like"/>
    <property type="match status" value="1"/>
</dbReference>